<dbReference type="PROSITE" id="PS50048">
    <property type="entry name" value="ZN2_CY6_FUNGAL_2"/>
    <property type="match status" value="1"/>
</dbReference>
<reference evidence="7 9" key="1">
    <citation type="submission" date="2020-01" db="EMBL/GenBank/DDBJ databases">
        <authorList>
            <consortium name="DOE Joint Genome Institute"/>
            <person name="Haridas S."/>
            <person name="Albert R."/>
            <person name="Binder M."/>
            <person name="Bloem J."/>
            <person name="Labutti K."/>
            <person name="Salamov A."/>
            <person name="Andreopoulos B."/>
            <person name="Baker S.E."/>
            <person name="Barry K."/>
            <person name="Bills G."/>
            <person name="Bluhm B.H."/>
            <person name="Cannon C."/>
            <person name="Castanera R."/>
            <person name="Culley D.E."/>
            <person name="Daum C."/>
            <person name="Ezra D."/>
            <person name="Gonzalez J.B."/>
            <person name="Henrissat B."/>
            <person name="Kuo A."/>
            <person name="Liang C."/>
            <person name="Lipzen A."/>
            <person name="Lutzoni F."/>
            <person name="Magnuson J."/>
            <person name="Mondo S."/>
            <person name="Nolan M."/>
            <person name="Ohm R."/>
            <person name="Pangilinan J."/>
            <person name="Park H.-J."/>
            <person name="Ramirez L."/>
            <person name="Alfaro M."/>
            <person name="Sun H."/>
            <person name="Tritt A."/>
            <person name="Yoshinaga Y."/>
            <person name="Zwiers L.-H."/>
            <person name="Turgeon B.G."/>
            <person name="Goodwin S.B."/>
            <person name="Spatafora J.W."/>
            <person name="Crous P.W."/>
            <person name="Grigoriev I.V."/>
        </authorList>
    </citation>
    <scope>NUCLEOTIDE SEQUENCE</scope>
    <source>
        <strain evidence="7 9">CBS 781.70</strain>
    </source>
</reference>
<evidence type="ECO:0000313" key="7">
    <source>
        <dbReference type="EMBL" id="KAF1808750.1"/>
    </source>
</evidence>
<dbReference type="Pfam" id="PF11951">
    <property type="entry name" value="Fungal_trans_2"/>
    <property type="match status" value="2"/>
</dbReference>
<feature type="region of interest" description="Disordered" evidence="5">
    <location>
        <begin position="237"/>
        <end position="256"/>
    </location>
</feature>
<protein>
    <recommendedName>
        <fullName evidence="6">Zn(2)-C6 fungal-type domain-containing protein</fullName>
    </recommendedName>
</protein>
<dbReference type="GO" id="GO:0003677">
    <property type="term" value="F:DNA binding"/>
    <property type="evidence" value="ECO:0007669"/>
    <property type="project" value="UniProtKB-KW"/>
</dbReference>
<dbReference type="InterPro" id="IPR021858">
    <property type="entry name" value="Fun_TF"/>
</dbReference>
<dbReference type="SMART" id="SM00066">
    <property type="entry name" value="GAL4"/>
    <property type="match status" value="1"/>
</dbReference>
<dbReference type="InterPro" id="IPR050675">
    <property type="entry name" value="OAF3"/>
</dbReference>
<dbReference type="InterPro" id="IPR036864">
    <property type="entry name" value="Zn2-C6_fun-type_DNA-bd_sf"/>
</dbReference>
<evidence type="ECO:0000313" key="9">
    <source>
        <dbReference type="RefSeq" id="XP_033530381.1"/>
    </source>
</evidence>
<evidence type="ECO:0000256" key="1">
    <source>
        <dbReference type="ARBA" id="ARBA00023015"/>
    </source>
</evidence>
<dbReference type="PANTHER" id="PTHR31069">
    <property type="entry name" value="OLEATE-ACTIVATED TRANSCRIPTION FACTOR 1-RELATED"/>
    <property type="match status" value="1"/>
</dbReference>
<dbReference type="GeneID" id="54418873"/>
<evidence type="ECO:0000259" key="6">
    <source>
        <dbReference type="PROSITE" id="PS50048"/>
    </source>
</evidence>
<reference evidence="9" key="3">
    <citation type="submission" date="2025-04" db="UniProtKB">
        <authorList>
            <consortium name="RefSeq"/>
        </authorList>
    </citation>
    <scope>IDENTIFICATION</scope>
    <source>
        <strain evidence="9">CBS 781.70</strain>
    </source>
</reference>
<dbReference type="OrthoDB" id="3431704at2759"/>
<keyword evidence="8" id="KW-1185">Reference proteome</keyword>
<keyword evidence="1" id="KW-0805">Transcription regulation</keyword>
<keyword evidence="4" id="KW-0539">Nucleus</keyword>
<proteinExistence type="predicted"/>
<name>A0A6G1FSP9_9PEZI</name>
<keyword evidence="2" id="KW-0238">DNA-binding</keyword>
<dbReference type="PANTHER" id="PTHR31069:SF28">
    <property type="entry name" value="ZN(II)2CYS6 TRANSCRIPTION FACTOR (EUROFUNG)"/>
    <property type="match status" value="1"/>
</dbReference>
<evidence type="ECO:0000256" key="3">
    <source>
        <dbReference type="ARBA" id="ARBA00023163"/>
    </source>
</evidence>
<organism evidence="7">
    <name type="scientific">Eremomyces bilateralis CBS 781.70</name>
    <dbReference type="NCBI Taxonomy" id="1392243"/>
    <lineage>
        <taxon>Eukaryota</taxon>
        <taxon>Fungi</taxon>
        <taxon>Dikarya</taxon>
        <taxon>Ascomycota</taxon>
        <taxon>Pezizomycotina</taxon>
        <taxon>Dothideomycetes</taxon>
        <taxon>Dothideomycetes incertae sedis</taxon>
        <taxon>Eremomycetales</taxon>
        <taxon>Eremomycetaceae</taxon>
        <taxon>Eremomyces</taxon>
    </lineage>
</organism>
<accession>A0A6G1FSP9</accession>
<sequence>MPSYTTAVPEKPATEIAAPTVPRKRRRRAAANGASEDCFTCRKRQTKCDRRRPYCAQCLEIGKECSGYRTQLTWGVGVASRGKLRGLSLPIINSAKTASAVQETKASNSATSATSKSVTSNPIPSPVMSIKSEHHQEIAAFSAVPVLSPNYCSSPVYSNPGYSPATTPIPISVMSAGNFHWHSSGFDDHVHNYTSLSPKAGKPLFRPRPLQRLQTAFPPSYDDASISAPSTGSLGAFSDCGDFPSPSEYPHTPEEIPFTEPFVDTFPDALSHQPFIPSQDSLAIPDGLGYMDIPRSFPLIADDMVSSMSDQSNAEYMDVNDAQTGSLARSSISDAPISIGSNIHVFGSYGLPLFGPQLDCASKTSLDQDIRSRSVSRGLLDGMSIPRSVDAFDCSHLPLRTRFLLDYYDRAICSVLVAFDGPTNPYRMHVFPLLCTARRILTADEIRVLPGTPSREELQYESISIGLLNSQLSNPVSAKDDSVLATLLILCLFHVCDSGFTKFQTQLSGVQKLLELHHGSPESAFVGWIQMFFTWFDVMIRGASADFDLLHISEAFRHAALLYVERLAYPALSPSASNLQRLVSLTLSHIAVIAINSPVNKFLLYPLWIAGTEAVTQTHRDIVRRRCVEITRESGFLNNLSGLEVLERAWAADDHGEVLDEDGVQTGQAFRWRKVMSRSGGEYIVI</sequence>
<dbReference type="GO" id="GO:0000981">
    <property type="term" value="F:DNA-binding transcription factor activity, RNA polymerase II-specific"/>
    <property type="evidence" value="ECO:0007669"/>
    <property type="project" value="InterPro"/>
</dbReference>
<dbReference type="CDD" id="cd00067">
    <property type="entry name" value="GAL4"/>
    <property type="match status" value="1"/>
</dbReference>
<gene>
    <name evidence="7 9" type="ORF">P152DRAFT_452558</name>
</gene>
<dbReference type="Gene3D" id="4.10.240.10">
    <property type="entry name" value="Zn(2)-C6 fungal-type DNA-binding domain"/>
    <property type="match status" value="1"/>
</dbReference>
<keyword evidence="3" id="KW-0804">Transcription</keyword>
<evidence type="ECO:0000256" key="4">
    <source>
        <dbReference type="ARBA" id="ARBA00023242"/>
    </source>
</evidence>
<reference evidence="9" key="2">
    <citation type="submission" date="2020-04" db="EMBL/GenBank/DDBJ databases">
        <authorList>
            <consortium name="NCBI Genome Project"/>
        </authorList>
    </citation>
    <scope>NUCLEOTIDE SEQUENCE</scope>
    <source>
        <strain evidence="9">CBS 781.70</strain>
    </source>
</reference>
<dbReference type="GO" id="GO:0008270">
    <property type="term" value="F:zinc ion binding"/>
    <property type="evidence" value="ECO:0007669"/>
    <property type="project" value="InterPro"/>
</dbReference>
<dbReference type="Pfam" id="PF00172">
    <property type="entry name" value="Zn_clus"/>
    <property type="match status" value="1"/>
</dbReference>
<dbReference type="SUPFAM" id="SSF57701">
    <property type="entry name" value="Zn2/Cys6 DNA-binding domain"/>
    <property type="match status" value="1"/>
</dbReference>
<evidence type="ECO:0000256" key="2">
    <source>
        <dbReference type="ARBA" id="ARBA00023125"/>
    </source>
</evidence>
<dbReference type="InterPro" id="IPR001138">
    <property type="entry name" value="Zn2Cys6_DnaBD"/>
</dbReference>
<evidence type="ECO:0000313" key="8">
    <source>
        <dbReference type="Proteomes" id="UP000504638"/>
    </source>
</evidence>
<dbReference type="AlphaFoldDB" id="A0A6G1FSP9"/>
<feature type="domain" description="Zn(2)-C6 fungal-type" evidence="6">
    <location>
        <begin position="37"/>
        <end position="66"/>
    </location>
</feature>
<dbReference type="RefSeq" id="XP_033530381.1">
    <property type="nucleotide sequence ID" value="XM_033678303.1"/>
</dbReference>
<dbReference type="EMBL" id="ML975179">
    <property type="protein sequence ID" value="KAF1808750.1"/>
    <property type="molecule type" value="Genomic_DNA"/>
</dbReference>
<evidence type="ECO:0000256" key="5">
    <source>
        <dbReference type="SAM" id="MobiDB-lite"/>
    </source>
</evidence>
<dbReference type="Proteomes" id="UP000504638">
    <property type="component" value="Unplaced"/>
</dbReference>